<protein>
    <submittedName>
        <fullName evidence="1">Restriction endonuclease</fullName>
    </submittedName>
</protein>
<evidence type="ECO:0000313" key="2">
    <source>
        <dbReference type="Proteomes" id="UP000653578"/>
    </source>
</evidence>
<organism evidence="1 2">
    <name type="scientific">Paenibacillus plantarum</name>
    <dbReference type="NCBI Taxonomy" id="2654975"/>
    <lineage>
        <taxon>Bacteria</taxon>
        <taxon>Bacillati</taxon>
        <taxon>Bacillota</taxon>
        <taxon>Bacilli</taxon>
        <taxon>Bacillales</taxon>
        <taxon>Paenibacillaceae</taxon>
        <taxon>Paenibacillus</taxon>
    </lineage>
</organism>
<dbReference type="SUPFAM" id="SSF64496">
    <property type="entry name" value="DNA-binding domain of intron-encoded endonucleases"/>
    <property type="match status" value="1"/>
</dbReference>
<dbReference type="EMBL" id="WHNY01000067">
    <property type="protein sequence ID" value="NOU67485.1"/>
    <property type="molecule type" value="Genomic_DNA"/>
</dbReference>
<dbReference type="Gene3D" id="3.40.91.30">
    <property type="match status" value="1"/>
</dbReference>
<name>A0ABX1XG38_9BACL</name>
<dbReference type="RefSeq" id="WP_171634234.1">
    <property type="nucleotide sequence ID" value="NZ_WHNY01000067.1"/>
</dbReference>
<reference evidence="1 2" key="1">
    <citation type="submission" date="2019-10" db="EMBL/GenBank/DDBJ databases">
        <title>Description of Paenibacillus humi sp. nov.</title>
        <authorList>
            <person name="Carlier A."/>
            <person name="Qi S."/>
        </authorList>
    </citation>
    <scope>NUCLEOTIDE SEQUENCE [LARGE SCALE GENOMIC DNA]</scope>
    <source>
        <strain evidence="1 2">LMG 31461</strain>
    </source>
</reference>
<comment type="caution">
    <text evidence="1">The sequence shown here is derived from an EMBL/GenBank/DDBJ whole genome shotgun (WGS) entry which is preliminary data.</text>
</comment>
<keyword evidence="1" id="KW-0540">Nuclease</keyword>
<keyword evidence="2" id="KW-1185">Reference proteome</keyword>
<keyword evidence="1" id="KW-0255">Endonuclease</keyword>
<accession>A0ABX1XG38</accession>
<keyword evidence="1" id="KW-0378">Hydrolase</keyword>
<dbReference type="Proteomes" id="UP000653578">
    <property type="component" value="Unassembled WGS sequence"/>
</dbReference>
<sequence length="246" mass="29072">MNRGYSGYYRETYLRSSYEYAYAKYLDYLGITWTYEERTFNLGYKTYKPDFFIYDKQNSLLKIVEIKHRDPIVLARTKVDLELTTSLYRISAEIISYEELLNLYKELPMSLTSTLNQWIESEKTTINKNWEGSLNPHYNQKHNENTKKYISDRTKERWQDPILRTKMLAGFLKGAEAVKAKKGTWIKVPRVSRDCEHCKKQFWKLATSVQRFCSDICGGKFGFKLANEVYKKKQAASSLENKKLCT</sequence>
<proteinExistence type="predicted"/>
<dbReference type="GO" id="GO:0004519">
    <property type="term" value="F:endonuclease activity"/>
    <property type="evidence" value="ECO:0007669"/>
    <property type="project" value="UniProtKB-KW"/>
</dbReference>
<gene>
    <name evidence="1" type="ORF">GC096_25910</name>
</gene>
<evidence type="ECO:0000313" key="1">
    <source>
        <dbReference type="EMBL" id="NOU67485.1"/>
    </source>
</evidence>